<evidence type="ECO:0000313" key="2">
    <source>
        <dbReference type="EMBL" id="CCQ60389.1"/>
    </source>
</evidence>
<dbReference type="PANTHER" id="PTHR43861">
    <property type="entry name" value="TRANS-ACONITATE 2-METHYLTRANSFERASE-RELATED"/>
    <property type="match status" value="1"/>
</dbReference>
<reference evidence="2 3" key="2">
    <citation type="submission" date="2013-09" db="EMBL/GenBank/DDBJ databases">
        <title>Whole genome comparison of six Crocosphaera watsonii strains with differing phenotypes.</title>
        <authorList>
            <person name="Bench S.R."/>
            <person name="Heller P."/>
            <person name="Frank I."/>
            <person name="Arciniega M."/>
            <person name="Shilova I.N."/>
            <person name="Zehr J.P."/>
        </authorList>
    </citation>
    <scope>NUCLEOTIDE SEQUENCE [LARGE SCALE GENOMIC DNA]</scope>
    <source>
        <strain evidence="2 3">WH 0401</strain>
    </source>
</reference>
<accession>T2J5V8</accession>
<dbReference type="Proteomes" id="UP000018198">
    <property type="component" value="Unassembled WGS sequence"/>
</dbReference>
<protein>
    <recommendedName>
        <fullName evidence="1">Methyltransferase domain-containing protein</fullName>
    </recommendedName>
</protein>
<proteinExistence type="predicted"/>
<organism evidence="2 3">
    <name type="scientific">Crocosphaera watsonii WH 0401</name>
    <dbReference type="NCBI Taxonomy" id="555881"/>
    <lineage>
        <taxon>Bacteria</taxon>
        <taxon>Bacillati</taxon>
        <taxon>Cyanobacteriota</taxon>
        <taxon>Cyanophyceae</taxon>
        <taxon>Oscillatoriophycideae</taxon>
        <taxon>Chroococcales</taxon>
        <taxon>Aphanothecaceae</taxon>
        <taxon>Crocosphaera</taxon>
    </lineage>
</organism>
<dbReference type="SUPFAM" id="SSF53335">
    <property type="entry name" value="S-adenosyl-L-methionine-dependent methyltransferases"/>
    <property type="match status" value="1"/>
</dbReference>
<evidence type="ECO:0000259" key="1">
    <source>
        <dbReference type="Pfam" id="PF13847"/>
    </source>
</evidence>
<evidence type="ECO:0000313" key="3">
    <source>
        <dbReference type="Proteomes" id="UP000018198"/>
    </source>
</evidence>
<dbReference type="Pfam" id="PF13847">
    <property type="entry name" value="Methyltransf_31"/>
    <property type="match status" value="1"/>
</dbReference>
<reference evidence="2 3" key="1">
    <citation type="submission" date="2013-01" db="EMBL/GenBank/DDBJ databases">
        <authorList>
            <person name="Bench S."/>
        </authorList>
    </citation>
    <scope>NUCLEOTIDE SEQUENCE [LARGE SCALE GENOMIC DNA]</scope>
    <source>
        <strain evidence="2 3">WH 0401</strain>
    </source>
</reference>
<gene>
    <name evidence="2" type="ORF">CWATWH0401_2607</name>
</gene>
<dbReference type="InterPro" id="IPR025714">
    <property type="entry name" value="Methyltranfer_dom"/>
</dbReference>
<sequence length="230" mass="26116">MAHYRRFIGNEPEMTKCLKSLVKTRLNTSAAYRVLDIGCGNGNTLYHLNTSFPHWHYLGVDVVPGLVEESRRLFGEFKNIEFATGDAHIVDEKFSEPFDLVLLWRVLSGLEDWQKALKSACKVTRKGGHLIIATVLNEADVDIAMVRRDYTASGGIQEAPLRIFSLPKFQGFCESLGIQNFFWQPFNMPIDIPRPEKGLGTFTVRLEDDHRLQLSGGALIDHWKFVHIVV</sequence>
<name>T2J5V8_CROWT</name>
<comment type="caution">
    <text evidence="2">The sequence shown here is derived from an EMBL/GenBank/DDBJ whole genome shotgun (WGS) entry which is preliminary data.</text>
</comment>
<dbReference type="Gene3D" id="3.40.50.150">
    <property type="entry name" value="Vaccinia Virus protein VP39"/>
    <property type="match status" value="1"/>
</dbReference>
<dbReference type="EMBL" id="CAQM01000141">
    <property type="protein sequence ID" value="CCQ60389.1"/>
    <property type="molecule type" value="Genomic_DNA"/>
</dbReference>
<feature type="domain" description="Methyltransferase" evidence="1">
    <location>
        <begin position="30"/>
        <end position="151"/>
    </location>
</feature>
<dbReference type="InterPro" id="IPR029063">
    <property type="entry name" value="SAM-dependent_MTases_sf"/>
</dbReference>
<dbReference type="AlphaFoldDB" id="T2J5V8"/>
<dbReference type="CDD" id="cd02440">
    <property type="entry name" value="AdoMet_MTases"/>
    <property type="match status" value="1"/>
</dbReference>